<evidence type="ECO:0000313" key="1">
    <source>
        <dbReference type="EMBL" id="AJA11737.1"/>
    </source>
</evidence>
<dbReference type="EMBL" id="CP009123">
    <property type="protein sequence ID" value="AJA11737.1"/>
    <property type="molecule type" value="Genomic_DNA"/>
</dbReference>
<geneLocation type="plasmid" evidence="1 2">
    <name>pSfKp5.2</name>
</geneLocation>
<gene>
    <name evidence="1" type="ORF">SKP52_24480</name>
</gene>
<keyword evidence="2" id="KW-1185">Reference proteome</keyword>
<name>A0A0A7PUH5_9SPHN</name>
<accession>A0A0A7PUH5</accession>
<keyword evidence="1" id="KW-0614">Plasmid</keyword>
<dbReference type="KEGG" id="sphk:SKP52_24480"/>
<reference evidence="1 2" key="1">
    <citation type="journal article" date="2015" name="Int. J. Syst. Evol. Microbiol.">
        <title>Description of Sphingopyxis fribergensis sp. nov. - a soil bacterium with the ability to degrade styrene and phenylacetic acid.</title>
        <authorList>
            <person name="Oelschlagel M."/>
            <person name="Ruckert C."/>
            <person name="Kalinowski J."/>
            <person name="Schmidt G."/>
            <person name="Schlomann M."/>
            <person name="Tischler D."/>
        </authorList>
    </citation>
    <scope>NUCLEOTIDE SEQUENCE [LARGE SCALE GENOMIC DNA]</scope>
    <source>
        <strain evidence="1 2">Kp5.2</strain>
        <plasmid evidence="1">pSfKp5.2</plasmid>
    </source>
</reference>
<evidence type="ECO:0000313" key="2">
    <source>
        <dbReference type="Proteomes" id="UP000030907"/>
    </source>
</evidence>
<dbReference type="HOGENOM" id="CLU_2828993_0_0_5"/>
<proteinExistence type="predicted"/>
<dbReference type="AlphaFoldDB" id="A0A0A7PUH5"/>
<protein>
    <submittedName>
        <fullName evidence="1">Uncharacterized protein</fullName>
    </submittedName>
</protein>
<organism evidence="1 2">
    <name type="scientific">Sphingopyxis fribergensis</name>
    <dbReference type="NCBI Taxonomy" id="1515612"/>
    <lineage>
        <taxon>Bacteria</taxon>
        <taxon>Pseudomonadati</taxon>
        <taxon>Pseudomonadota</taxon>
        <taxon>Alphaproteobacteria</taxon>
        <taxon>Sphingomonadales</taxon>
        <taxon>Sphingomonadaceae</taxon>
        <taxon>Sphingopyxis</taxon>
    </lineage>
</organism>
<sequence length="66" mass="7440">MPSYFFFQLKQVAWLIPALRQMSATGTPSAPCFRMNAFYAFENLDAFIILRSSQPGETTAKNSNSK</sequence>
<dbReference type="Proteomes" id="UP000030907">
    <property type="component" value="Plasmid pSfKp5.2"/>
</dbReference>